<gene>
    <name evidence="1" type="ORF">B9T39_04730</name>
</gene>
<proteinExistence type="predicted"/>
<dbReference type="AlphaFoldDB" id="A0A1Y2T1X8"/>
<sequence length="78" mass="8865">MLIQHKSGGGPFRVWMERAFQNPNINSAVLIKDVGQEAFISQYAYEMYGKVQIRGCIQNKDIHIPIYHVSGVWSPDSV</sequence>
<dbReference type="EMBL" id="NEKC01000008">
    <property type="protein sequence ID" value="OTA29185.1"/>
    <property type="molecule type" value="Genomic_DNA"/>
</dbReference>
<evidence type="ECO:0000313" key="2">
    <source>
        <dbReference type="Proteomes" id="UP000243540"/>
    </source>
</evidence>
<comment type="caution">
    <text evidence="1">The sequence shown here is derived from an EMBL/GenBank/DDBJ whole genome shotgun (WGS) entry which is preliminary data.</text>
</comment>
<evidence type="ECO:0000313" key="1">
    <source>
        <dbReference type="EMBL" id="OTA29185.1"/>
    </source>
</evidence>
<name>A0A1Y2T1X8_9BIFI</name>
<protein>
    <submittedName>
        <fullName evidence="1">Uncharacterized protein</fullName>
    </submittedName>
</protein>
<reference evidence="1 2" key="1">
    <citation type="submission" date="2017-04" db="EMBL/GenBank/DDBJ databases">
        <title>Draft genome sequences of Alloscardovia macacae UMA81211 and UMA81212 isolated from the feces of a rhesus macaque (Macaca mulatta).</title>
        <authorList>
            <person name="Albert K."/>
            <person name="Sela D.A."/>
        </authorList>
    </citation>
    <scope>NUCLEOTIDE SEQUENCE [LARGE SCALE GENOMIC DNA]</scope>
    <source>
        <strain evidence="1 2">UMA81212</strain>
    </source>
</reference>
<dbReference type="Proteomes" id="UP000243540">
    <property type="component" value="Unassembled WGS sequence"/>
</dbReference>
<organism evidence="1 2">
    <name type="scientific">Alloscardovia macacae</name>
    <dbReference type="NCBI Taxonomy" id="1160091"/>
    <lineage>
        <taxon>Bacteria</taxon>
        <taxon>Bacillati</taxon>
        <taxon>Actinomycetota</taxon>
        <taxon>Actinomycetes</taxon>
        <taxon>Bifidobacteriales</taxon>
        <taxon>Bifidobacteriaceae</taxon>
        <taxon>Alloscardovia</taxon>
    </lineage>
</organism>
<accession>A0A1Y2T1X8</accession>
<dbReference type="STRING" id="1160091.B9T39_04730"/>